<organism evidence="3 4">
    <name type="scientific">Clostridium punense</name>
    <dbReference type="NCBI Taxonomy" id="1054297"/>
    <lineage>
        <taxon>Bacteria</taxon>
        <taxon>Bacillati</taxon>
        <taxon>Bacillota</taxon>
        <taxon>Clostridia</taxon>
        <taxon>Eubacteriales</taxon>
        <taxon>Clostridiaceae</taxon>
        <taxon>Clostridium</taxon>
    </lineage>
</organism>
<dbReference type="EMBL" id="JAGGLL010000005">
    <property type="protein sequence ID" value="MBP2021169.1"/>
    <property type="molecule type" value="Genomic_DNA"/>
</dbReference>
<proteinExistence type="predicted"/>
<evidence type="ECO:0000256" key="1">
    <source>
        <dbReference type="ARBA" id="ARBA00022729"/>
    </source>
</evidence>
<name>A0ABS4K3D9_9CLOT</name>
<dbReference type="Gene3D" id="2.60.40.1220">
    <property type="match status" value="1"/>
</dbReference>
<dbReference type="InterPro" id="IPR028059">
    <property type="entry name" value="SWM_rpt"/>
</dbReference>
<dbReference type="Pfam" id="PF13753">
    <property type="entry name" value="SWM_repeat"/>
    <property type="match status" value="1"/>
</dbReference>
<reference evidence="3 4" key="1">
    <citation type="submission" date="2021-03" db="EMBL/GenBank/DDBJ databases">
        <title>Genomic Encyclopedia of Type Strains, Phase IV (KMG-IV): sequencing the most valuable type-strain genomes for metagenomic binning, comparative biology and taxonomic classification.</title>
        <authorList>
            <person name="Goeker M."/>
        </authorList>
    </citation>
    <scope>NUCLEOTIDE SEQUENCE [LARGE SCALE GENOMIC DNA]</scope>
    <source>
        <strain evidence="3 4">DSM 28650</strain>
    </source>
</reference>
<keyword evidence="4" id="KW-1185">Reference proteome</keyword>
<gene>
    <name evidence="3" type="ORF">J2Z44_000956</name>
</gene>
<keyword evidence="1 2" id="KW-0732">Signal</keyword>
<dbReference type="InterPro" id="IPR014755">
    <property type="entry name" value="Cu-Rt/internalin_Ig-like"/>
</dbReference>
<comment type="caution">
    <text evidence="3">The sequence shown here is derived from an EMBL/GenBank/DDBJ whole genome shotgun (WGS) entry which is preliminary data.</text>
</comment>
<evidence type="ECO:0000256" key="2">
    <source>
        <dbReference type="SAM" id="SignalP"/>
    </source>
</evidence>
<feature type="chain" id="PRO_5045245648" description="SbsC C-terminal domain-containing protein" evidence="2">
    <location>
        <begin position="29"/>
        <end position="1214"/>
    </location>
</feature>
<evidence type="ECO:0008006" key="5">
    <source>
        <dbReference type="Google" id="ProtNLM"/>
    </source>
</evidence>
<dbReference type="RefSeq" id="WP_021283129.1">
    <property type="nucleotide sequence ID" value="NZ_JAGGLL010000005.1"/>
</dbReference>
<feature type="signal peptide" evidence="2">
    <location>
        <begin position="1"/>
        <end position="28"/>
    </location>
</feature>
<sequence length="1214" mass="130196">MNKKTKNTLVAAVAATMGAGIVAPVVQAAAVDYYALALEAVVKAETSKDIKDIETAKEAIAKVTDAKKQAELSTRLDKVAGPVLNAQLKNAFDLVQKAKETKKLEDLKPARLAVDEMSYLLQDYKNTWSTELDPITQPFLVAVVDPLLAMMDSEAKINQTSLNEVRAIINGLPQTKALKQYILDYAGTQDLMQEKYGQKGLAAANKAKASGLQADIDAAKAIYADLMKINYSDALKADYEKYIGTILKSLDPAVKNFEIVSAEARSNTEITVVLKSAPLANLTAADFAISPSLTITNVTTNNNVVSIKTSPQTAGATYTVSTTTGIGSASFTGLAAVDTTGAISGIEVLNLRQIKVAFNREIKWGSAKEESSYYLEMVDDLTGDITTRRLDTILTGVTNNKWEMTAGDQEIISDETPVKYVILESSDGTLINNAKADGGLGIEYNKSITLEARNLVQKVGGYINTSQGAFTVVDGTAPKIVNVTANAEVGRMLKDNIIPAYLGYTLAADKAYVEVKFSEPVIDNGDVNAKLDLLKYKNLNSDFKVYVDGILVKTAGTAGTPGVTYSNAEIANPDAATVDGLAVEQDSIAEAQKTLLLDVTKLSRGEHEVKIVGAQDLKGNVMAPNPYQAKFTVSDEIKTPPTAMKPSIKEIKQVADNAVEVYFNAKDVVIADSAAADKNPVVIEKAAWDGTDWKDLKADLNAGSDIDITATTAAPKVVYGTYRDTDGVWKAKWTVLYEAGNDKSTTDAETFNYDSQNIVIRNVIVQNYEISGNTQAYYEGDTYRASSTFKKDVEAPLAQQIYADKENGKIYVVFKDDPFNGDIALGAAGKVKVKMTNSKAQDFYGEYDVTKGNISVVTSAAGLPTYVVPGKTVAIDVRKPDDNNQNLVEKFTATNNTTGTLIESAVYSVTFPQGTIVDAEENMGGSATPDYIMVDPSKAHKNAEKVMQVSVSKNSTDEGIVPQTTRGLIQSGYEIASGNIIATGSGTVVDKATAGTALYMAEKENTNKILVVFDGEVLETSAKNKNNYTFNGAVLPQTAQIEFYSNDINATVTNGAGGAESYVVITLPEGSVQKDGLYTIAIDGITNKSGKRMLPVRDSVALVDNTRPVLNNVKIIGDKQLEITFDEVVNIDSADLAKAVNNFAVTVNNGETRTVSTVTKVNNEPNKLILTLADTFDIAKIAKVTVKKDVNGNIYVTDTSDLKNVMAEVTVSSK</sequence>
<accession>A0ABS4K3D9</accession>
<protein>
    <recommendedName>
        <fullName evidence="5">SbsC C-terminal domain-containing protein</fullName>
    </recommendedName>
</protein>
<evidence type="ECO:0000313" key="4">
    <source>
        <dbReference type="Proteomes" id="UP001519308"/>
    </source>
</evidence>
<evidence type="ECO:0000313" key="3">
    <source>
        <dbReference type="EMBL" id="MBP2021169.1"/>
    </source>
</evidence>
<dbReference type="Proteomes" id="UP001519308">
    <property type="component" value="Unassembled WGS sequence"/>
</dbReference>